<evidence type="ECO:0008006" key="3">
    <source>
        <dbReference type="Google" id="ProtNLM"/>
    </source>
</evidence>
<organism evidence="1 2">
    <name type="scientific">Leptolyngbya boryana NIES-2135</name>
    <dbReference type="NCBI Taxonomy" id="1973484"/>
    <lineage>
        <taxon>Bacteria</taxon>
        <taxon>Bacillati</taxon>
        <taxon>Cyanobacteriota</taxon>
        <taxon>Cyanophyceae</taxon>
        <taxon>Leptolyngbyales</taxon>
        <taxon>Leptolyngbyaceae</taxon>
        <taxon>Leptolyngbya group</taxon>
        <taxon>Leptolyngbya</taxon>
    </lineage>
</organism>
<name>A0A1Z4JKJ7_LEPBY</name>
<dbReference type="PROSITE" id="PS51257">
    <property type="entry name" value="PROKAR_LIPOPROTEIN"/>
    <property type="match status" value="1"/>
</dbReference>
<dbReference type="Proteomes" id="UP000217895">
    <property type="component" value="Chromosome"/>
</dbReference>
<dbReference type="AlphaFoldDB" id="A0A1Z4JKJ7"/>
<sequence length="70" mass="7897">MRSKIPVGLLLLVSLIFVGCGDRFLPSAIGKYSLQARTAIDQLLINAFPRWQPKTNPNQRTEDAVRNMKK</sequence>
<evidence type="ECO:0000313" key="1">
    <source>
        <dbReference type="EMBL" id="BAY57279.1"/>
    </source>
</evidence>
<dbReference type="EMBL" id="AP018203">
    <property type="protein sequence ID" value="BAY57279.1"/>
    <property type="molecule type" value="Genomic_DNA"/>
</dbReference>
<proteinExistence type="predicted"/>
<keyword evidence="2" id="KW-1185">Reference proteome</keyword>
<accession>A0A1Z4JKJ7</accession>
<gene>
    <name evidence="1" type="ORF">NIES2135_41430</name>
</gene>
<evidence type="ECO:0000313" key="2">
    <source>
        <dbReference type="Proteomes" id="UP000217895"/>
    </source>
</evidence>
<protein>
    <recommendedName>
        <fullName evidence="3">Lipoprotein</fullName>
    </recommendedName>
</protein>
<reference evidence="1 2" key="1">
    <citation type="submission" date="2017-06" db="EMBL/GenBank/DDBJ databases">
        <title>Genome sequencing of cyanobaciteial culture collection at National Institute for Environmental Studies (NIES).</title>
        <authorList>
            <person name="Hirose Y."/>
            <person name="Shimura Y."/>
            <person name="Fujisawa T."/>
            <person name="Nakamura Y."/>
            <person name="Kawachi M."/>
        </authorList>
    </citation>
    <scope>NUCLEOTIDE SEQUENCE [LARGE SCALE GENOMIC DNA]</scope>
    <source>
        <strain evidence="1 2">NIES-2135</strain>
    </source>
</reference>